<keyword evidence="4 10" id="KW-1134">Transmembrane beta strand</keyword>
<evidence type="ECO:0000256" key="10">
    <source>
        <dbReference type="PROSITE-ProRule" id="PRU01360"/>
    </source>
</evidence>
<dbReference type="PANTHER" id="PTHR32552:SF83">
    <property type="entry name" value="BLR3904 PROTEIN"/>
    <property type="match status" value="1"/>
</dbReference>
<dbReference type="SUPFAM" id="SSF56935">
    <property type="entry name" value="Porins"/>
    <property type="match status" value="1"/>
</dbReference>
<evidence type="ECO:0000256" key="4">
    <source>
        <dbReference type="ARBA" id="ARBA00022452"/>
    </source>
</evidence>
<keyword evidence="5 10" id="KW-0812">Transmembrane</keyword>
<comment type="caution">
    <text evidence="14">The sequence shown here is derived from an EMBL/GenBank/DDBJ whole genome shotgun (WGS) entry which is preliminary data.</text>
</comment>
<protein>
    <submittedName>
        <fullName evidence="14">TonB-dependent siderophore receptor</fullName>
    </submittedName>
</protein>
<dbReference type="InterPro" id="IPR010105">
    <property type="entry name" value="TonB_sidphr_rcpt"/>
</dbReference>
<sequence>MTDQINSGLLKPLSLRSNSSFPKNRHLAKGALAIGVSSLMTPMAMAEEVINLDTLQVEERTIDTNPYAEPGAPYKARISGDQRHVKPIAETPQTISVLTQTQIEDSGKSDLKEILAAQPGITLGTGENGNAFGDRYIIRGHEARSDVFVDGLKDPGMTIRESFATEQIEISKGPSSTFAGRGTTGGAVNSVTKQANSEYSFTKLQGGIGTDGYHRYTLDSNQKISDDFAVRLNLLDHREGVPDRDPAERQRQGFALSGVYEASDKLKIIADIYHLEANDKPDLGGYIQNNEPHGDVPVYLQDQDFLKSTINTATLRLEYEINDSVRLHNAMRYGTTENGYVVTGARGTTTDASDPNGSYDTISLSTHQGWQDVSYFVDQLNLYVDHSSGDIDHKMIFGAEFSDMKVKNGVYDVTNTGATNCIVSGRGGLSNGYCAVDASGNVVANLNGLMGRSISKGDFDSDYNIVTTSLYAMDTADVTDKFSVFAGIRFDHFDYKNTIQRSGVQTPYSYSDNLWNGHVGMVYDLTDEGNIYASYSTAANINGGESDVGTSSGYGGLVTYNGTVAGADPEITESYEIGTKWNLFDGKLLATAALFRITKSDVMEGADYDSIGTFNTGKNQVEGIELGLSGNLTEKLSTQAGVTFMNSEILKSATAANVGKRLSNFADNSAYVQMRYQTTPKLAIGGSMTYRSEMYAGQPDTAAGYNSTTGEYSVKIPAYTVYDLFATYEFNRKLDARINVGNVTNETYYLAAYRSGSFAYLGDARNVKLTLNYEF</sequence>
<dbReference type="PROSITE" id="PS52016">
    <property type="entry name" value="TONB_DEPENDENT_REC_3"/>
    <property type="match status" value="1"/>
</dbReference>
<evidence type="ECO:0000259" key="12">
    <source>
        <dbReference type="Pfam" id="PF00593"/>
    </source>
</evidence>
<feature type="domain" description="TonB-dependent receptor plug" evidence="13">
    <location>
        <begin position="88"/>
        <end position="187"/>
    </location>
</feature>
<dbReference type="InterPro" id="IPR039426">
    <property type="entry name" value="TonB-dep_rcpt-like"/>
</dbReference>
<comment type="subcellular location">
    <subcellularLocation>
        <location evidence="1 10">Cell outer membrane</location>
        <topology evidence="1 10">Multi-pass membrane protein</topology>
    </subcellularLocation>
</comment>
<dbReference type="CDD" id="cd01347">
    <property type="entry name" value="ligand_gated_channel"/>
    <property type="match status" value="1"/>
</dbReference>
<organism evidence="14 15">
    <name type="scientific">Thiomicrorhabdus heinhorstiae</name>
    <dbReference type="NCBI Taxonomy" id="2748010"/>
    <lineage>
        <taxon>Bacteria</taxon>
        <taxon>Pseudomonadati</taxon>
        <taxon>Pseudomonadota</taxon>
        <taxon>Gammaproteobacteria</taxon>
        <taxon>Thiotrichales</taxon>
        <taxon>Piscirickettsiaceae</taxon>
        <taxon>Thiomicrorhabdus</taxon>
    </lineage>
</organism>
<evidence type="ECO:0000256" key="9">
    <source>
        <dbReference type="ARBA" id="ARBA00023237"/>
    </source>
</evidence>
<gene>
    <name evidence="14" type="ORF">H8792_006860</name>
</gene>
<evidence type="ECO:0000256" key="11">
    <source>
        <dbReference type="RuleBase" id="RU003357"/>
    </source>
</evidence>
<dbReference type="Proteomes" id="UP001193680">
    <property type="component" value="Unassembled WGS sequence"/>
</dbReference>
<evidence type="ECO:0000313" key="15">
    <source>
        <dbReference type="Proteomes" id="UP001193680"/>
    </source>
</evidence>
<evidence type="ECO:0000313" key="14">
    <source>
        <dbReference type="EMBL" id="MBF6058060.1"/>
    </source>
</evidence>
<dbReference type="PANTHER" id="PTHR32552">
    <property type="entry name" value="FERRICHROME IRON RECEPTOR-RELATED"/>
    <property type="match status" value="1"/>
</dbReference>
<evidence type="ECO:0000259" key="13">
    <source>
        <dbReference type="Pfam" id="PF07715"/>
    </source>
</evidence>
<evidence type="ECO:0000256" key="2">
    <source>
        <dbReference type="ARBA" id="ARBA00009810"/>
    </source>
</evidence>
<keyword evidence="8 14" id="KW-0675">Receptor</keyword>
<comment type="similarity">
    <text evidence="2 10 11">Belongs to the TonB-dependent receptor family.</text>
</comment>
<keyword evidence="15" id="KW-1185">Reference proteome</keyword>
<evidence type="ECO:0000256" key="5">
    <source>
        <dbReference type="ARBA" id="ARBA00022692"/>
    </source>
</evidence>
<evidence type="ECO:0000256" key="7">
    <source>
        <dbReference type="ARBA" id="ARBA00023136"/>
    </source>
</evidence>
<keyword evidence="3 10" id="KW-0813">Transport</keyword>
<proteinExistence type="inferred from homology"/>
<evidence type="ECO:0000256" key="6">
    <source>
        <dbReference type="ARBA" id="ARBA00023077"/>
    </source>
</evidence>
<evidence type="ECO:0000256" key="3">
    <source>
        <dbReference type="ARBA" id="ARBA00022448"/>
    </source>
</evidence>
<dbReference type="InterPro" id="IPR012910">
    <property type="entry name" value="Plug_dom"/>
</dbReference>
<reference evidence="14 15" key="1">
    <citation type="submission" date="2020-11" db="EMBL/GenBank/DDBJ databases">
        <title>Sulfur oxidizing isolate from Hospital Hole Sinkhole.</title>
        <authorList>
            <person name="Scott K.M."/>
        </authorList>
    </citation>
    <scope>NUCLEOTIDE SEQUENCE [LARGE SCALE GENOMIC DNA]</scope>
    <source>
        <strain evidence="14 15">HH1</strain>
    </source>
</reference>
<dbReference type="InterPro" id="IPR000531">
    <property type="entry name" value="Beta-barrel_TonB"/>
</dbReference>
<dbReference type="InterPro" id="IPR036942">
    <property type="entry name" value="Beta-barrel_TonB_sf"/>
</dbReference>
<dbReference type="Gene3D" id="2.40.170.20">
    <property type="entry name" value="TonB-dependent receptor, beta-barrel domain"/>
    <property type="match status" value="1"/>
</dbReference>
<name>A0ABS0BWA7_9GAMM</name>
<keyword evidence="9 10" id="KW-0998">Cell outer membrane</keyword>
<keyword evidence="6 11" id="KW-0798">TonB box</keyword>
<feature type="domain" description="TonB-dependent receptor-like beta-barrel" evidence="12">
    <location>
        <begin position="284"/>
        <end position="743"/>
    </location>
</feature>
<dbReference type="EMBL" id="JACBGI020000010">
    <property type="protein sequence ID" value="MBF6058060.1"/>
    <property type="molecule type" value="Genomic_DNA"/>
</dbReference>
<dbReference type="Pfam" id="PF00593">
    <property type="entry name" value="TonB_dep_Rec_b-barrel"/>
    <property type="match status" value="1"/>
</dbReference>
<keyword evidence="7 10" id="KW-0472">Membrane</keyword>
<dbReference type="RefSeq" id="WP_185978200.1">
    <property type="nucleotide sequence ID" value="NZ_JACBGI020000010.1"/>
</dbReference>
<accession>A0ABS0BWA7</accession>
<dbReference type="Gene3D" id="2.170.130.10">
    <property type="entry name" value="TonB-dependent receptor, plug domain"/>
    <property type="match status" value="1"/>
</dbReference>
<evidence type="ECO:0000256" key="1">
    <source>
        <dbReference type="ARBA" id="ARBA00004571"/>
    </source>
</evidence>
<dbReference type="Pfam" id="PF07715">
    <property type="entry name" value="Plug"/>
    <property type="match status" value="1"/>
</dbReference>
<dbReference type="InterPro" id="IPR037066">
    <property type="entry name" value="Plug_dom_sf"/>
</dbReference>
<dbReference type="NCBIfam" id="TIGR01783">
    <property type="entry name" value="TonB-siderophor"/>
    <property type="match status" value="1"/>
</dbReference>
<evidence type="ECO:0000256" key="8">
    <source>
        <dbReference type="ARBA" id="ARBA00023170"/>
    </source>
</evidence>